<name>A0A8H4WS28_9HYPO</name>
<proteinExistence type="predicted"/>
<dbReference type="EMBL" id="JABEXW010001039">
    <property type="protein sequence ID" value="KAF4948708.1"/>
    <property type="molecule type" value="Genomic_DNA"/>
</dbReference>
<reference evidence="1" key="1">
    <citation type="journal article" date="2020" name="BMC Genomics">
        <title>Correction to: Identification and distribution of gene clusters required for synthesis of sphingolipid metabolism inhibitors in diverse species of the filamentous fungus Fusarium.</title>
        <authorList>
            <person name="Kim H.S."/>
            <person name="Lohmar J.M."/>
            <person name="Busman M."/>
            <person name="Brown D.W."/>
            <person name="Naumann T.A."/>
            <person name="Divon H.H."/>
            <person name="Lysoe E."/>
            <person name="Uhlig S."/>
            <person name="Proctor R.H."/>
        </authorList>
    </citation>
    <scope>NUCLEOTIDE SEQUENCE</scope>
    <source>
        <strain evidence="1">NRRL 20472</strain>
    </source>
</reference>
<accession>A0A8H4WS28</accession>
<evidence type="ECO:0000313" key="2">
    <source>
        <dbReference type="Proteomes" id="UP000622797"/>
    </source>
</evidence>
<reference evidence="1" key="2">
    <citation type="submission" date="2020-05" db="EMBL/GenBank/DDBJ databases">
        <authorList>
            <person name="Kim H.-S."/>
            <person name="Proctor R.H."/>
            <person name="Brown D.W."/>
        </authorList>
    </citation>
    <scope>NUCLEOTIDE SEQUENCE</scope>
    <source>
        <strain evidence="1">NRRL 20472</strain>
    </source>
</reference>
<evidence type="ECO:0000313" key="1">
    <source>
        <dbReference type="EMBL" id="KAF4948708.1"/>
    </source>
</evidence>
<organism evidence="1 2">
    <name type="scientific">Fusarium sarcochroum</name>
    <dbReference type="NCBI Taxonomy" id="1208366"/>
    <lineage>
        <taxon>Eukaryota</taxon>
        <taxon>Fungi</taxon>
        <taxon>Dikarya</taxon>
        <taxon>Ascomycota</taxon>
        <taxon>Pezizomycotina</taxon>
        <taxon>Sordariomycetes</taxon>
        <taxon>Hypocreomycetidae</taxon>
        <taxon>Hypocreales</taxon>
        <taxon>Nectriaceae</taxon>
        <taxon>Fusarium</taxon>
        <taxon>Fusarium lateritium species complex</taxon>
    </lineage>
</organism>
<dbReference type="Proteomes" id="UP000622797">
    <property type="component" value="Unassembled WGS sequence"/>
</dbReference>
<comment type="caution">
    <text evidence="1">The sequence shown here is derived from an EMBL/GenBank/DDBJ whole genome shotgun (WGS) entry which is preliminary data.</text>
</comment>
<dbReference type="AlphaFoldDB" id="A0A8H4WS28"/>
<dbReference type="OrthoDB" id="4923153at2759"/>
<gene>
    <name evidence="1" type="ORF">FSARC_13673</name>
</gene>
<keyword evidence="2" id="KW-1185">Reference proteome</keyword>
<protein>
    <submittedName>
        <fullName evidence="1">Uncharacterized protein</fullName>
    </submittedName>
</protein>
<sequence>MAADDESNYSSNEDDDPSFLAMQAQQRLFQLKKERDERMNAVVKGSAAAMDKLRGRVVRYQKEQRTKETDVLVASISQIVEAVERRRDIEQQMKTLVTQVSSTTQEIEEMMKAGFQGREEDVKQAR</sequence>